<dbReference type="AlphaFoldDB" id="A0A0G0MI56"/>
<organism evidence="1 2">
    <name type="scientific">Candidatus Uhrbacteria bacterium GW2011_GWF2_39_13</name>
    <dbReference type="NCBI Taxonomy" id="1618995"/>
    <lineage>
        <taxon>Bacteria</taxon>
        <taxon>Candidatus Uhriibacteriota</taxon>
    </lineage>
</organism>
<evidence type="ECO:0000313" key="2">
    <source>
        <dbReference type="Proteomes" id="UP000033935"/>
    </source>
</evidence>
<gene>
    <name evidence="1" type="ORF">UT30_C0021G0008</name>
</gene>
<dbReference type="EMBL" id="LBWG01000021">
    <property type="protein sequence ID" value="KKR03709.1"/>
    <property type="molecule type" value="Genomic_DNA"/>
</dbReference>
<reference evidence="1 2" key="1">
    <citation type="journal article" date="2015" name="Nature">
        <title>rRNA introns, odd ribosomes, and small enigmatic genomes across a large radiation of phyla.</title>
        <authorList>
            <person name="Brown C.T."/>
            <person name="Hug L.A."/>
            <person name="Thomas B.C."/>
            <person name="Sharon I."/>
            <person name="Castelle C.J."/>
            <person name="Singh A."/>
            <person name="Wilkins M.J."/>
            <person name="Williams K.H."/>
            <person name="Banfield J.F."/>
        </authorList>
    </citation>
    <scope>NUCLEOTIDE SEQUENCE [LARGE SCALE GENOMIC DNA]</scope>
</reference>
<proteinExistence type="predicted"/>
<evidence type="ECO:0000313" key="1">
    <source>
        <dbReference type="EMBL" id="KKR03709.1"/>
    </source>
</evidence>
<sequence length="54" mass="5631">MDLIAGMSCSGHLPGKMEQSGSSAEIFRRTSAKEKAPECLDGCLLSGACSRLKA</sequence>
<name>A0A0G0MI56_9BACT</name>
<accession>A0A0G0MI56</accession>
<dbReference type="Proteomes" id="UP000033935">
    <property type="component" value="Unassembled WGS sequence"/>
</dbReference>
<comment type="caution">
    <text evidence="1">The sequence shown here is derived from an EMBL/GenBank/DDBJ whole genome shotgun (WGS) entry which is preliminary data.</text>
</comment>
<protein>
    <submittedName>
        <fullName evidence="1">Uncharacterized protein</fullName>
    </submittedName>
</protein>